<reference evidence="2 3" key="1">
    <citation type="journal article" date="2018" name="Genomics">
        <title>Molecular footprints of inshore aquatic adaptation in Indo-Pacific humpback dolphin (Sousa chinensis).</title>
        <authorList>
            <person name="Ming Y."/>
            <person name="Jian J."/>
            <person name="Yu F."/>
            <person name="Yu X."/>
            <person name="Wang J."/>
            <person name="Liu W."/>
        </authorList>
    </citation>
    <scope>NUCLEOTIDE SEQUENCE [LARGE SCALE GENOMIC DNA]</scope>
    <source>
        <strain evidence="2">MY-2018</strain>
        <tissue evidence="2">Skin</tissue>
    </source>
</reference>
<accession>A0A484H1L8</accession>
<dbReference type="InterPro" id="IPR023796">
    <property type="entry name" value="Serpin_dom"/>
</dbReference>
<comment type="caution">
    <text evidence="2">The sequence shown here is derived from an EMBL/GenBank/DDBJ whole genome shotgun (WGS) entry which is preliminary data.</text>
</comment>
<name>A0A484H1L8_SOUCH</name>
<dbReference type="Pfam" id="PF00079">
    <property type="entry name" value="Serpin"/>
    <property type="match status" value="1"/>
</dbReference>
<keyword evidence="3" id="KW-1185">Reference proteome</keyword>
<dbReference type="AlphaFoldDB" id="A0A484H1L8"/>
<evidence type="ECO:0000259" key="1">
    <source>
        <dbReference type="Pfam" id="PF00079"/>
    </source>
</evidence>
<protein>
    <recommendedName>
        <fullName evidence="1">Serpin domain-containing protein</fullName>
    </recommendedName>
</protein>
<sequence length="77" mass="8742">KANFAKITMSENLHVSHILQKSKLEVTEDGTRDSASITGNLITRSLPPWFIIERPFLSFIQHNPTSVVLLRQQTNKP</sequence>
<dbReference type="SUPFAM" id="SSF56574">
    <property type="entry name" value="Serpins"/>
    <property type="match status" value="1"/>
</dbReference>
<feature type="domain" description="Serpin" evidence="1">
    <location>
        <begin position="1"/>
        <end position="70"/>
    </location>
</feature>
<gene>
    <name evidence="2" type="ORF">DBR06_SOUSAS19910008</name>
</gene>
<dbReference type="Proteomes" id="UP000295264">
    <property type="component" value="Unassembled WGS sequence"/>
</dbReference>
<proteinExistence type="predicted"/>
<feature type="non-terminal residue" evidence="2">
    <location>
        <position position="1"/>
    </location>
</feature>
<evidence type="ECO:0000313" key="3">
    <source>
        <dbReference type="Proteomes" id="UP000295264"/>
    </source>
</evidence>
<evidence type="ECO:0000313" key="2">
    <source>
        <dbReference type="EMBL" id="TEA41945.1"/>
    </source>
</evidence>
<dbReference type="InterPro" id="IPR042178">
    <property type="entry name" value="Serpin_sf_1"/>
</dbReference>
<organism evidence="2 3">
    <name type="scientific">Sousa chinensis</name>
    <name type="common">Indo-pacific humpbacked dolphin</name>
    <name type="synonym">Steno chinensis</name>
    <dbReference type="NCBI Taxonomy" id="103600"/>
    <lineage>
        <taxon>Eukaryota</taxon>
        <taxon>Metazoa</taxon>
        <taxon>Chordata</taxon>
        <taxon>Craniata</taxon>
        <taxon>Vertebrata</taxon>
        <taxon>Euteleostomi</taxon>
        <taxon>Mammalia</taxon>
        <taxon>Eutheria</taxon>
        <taxon>Laurasiatheria</taxon>
        <taxon>Artiodactyla</taxon>
        <taxon>Whippomorpha</taxon>
        <taxon>Cetacea</taxon>
        <taxon>Odontoceti</taxon>
        <taxon>Delphinidae</taxon>
        <taxon>Sousa</taxon>
    </lineage>
</organism>
<dbReference type="InterPro" id="IPR036186">
    <property type="entry name" value="Serpin_sf"/>
</dbReference>
<dbReference type="Gene3D" id="3.30.497.10">
    <property type="entry name" value="Antithrombin, subunit I, domain 2"/>
    <property type="match status" value="1"/>
</dbReference>
<dbReference type="EMBL" id="QWLN02000813">
    <property type="protein sequence ID" value="TEA41945.1"/>
    <property type="molecule type" value="Genomic_DNA"/>
</dbReference>